<keyword evidence="1" id="KW-1133">Transmembrane helix</keyword>
<dbReference type="EMBL" id="FOQU01000031">
    <property type="protein sequence ID" value="SFK07710.1"/>
    <property type="molecule type" value="Genomic_DNA"/>
</dbReference>
<keyword evidence="1" id="KW-0812">Transmembrane</keyword>
<feature type="transmembrane region" description="Helical" evidence="1">
    <location>
        <begin position="31"/>
        <end position="50"/>
    </location>
</feature>
<sequence>MLRNAWQSMTSLYVTVKWRTARQARFKFRNLLAAELAVALTSIVLTYFPLTEWIQPGVQGDLADSFAFLLIATAVPMLWSRLHLGRQRVSLNLFIENKSEVSFHWTPLPGWIASMVRWLTRSDKAGASSIPRHAALAQLTEWIAHAHAHGFQRLSLESPLFVRLDAEGMPVWRNRLTQLAEVFERMPTVDRIEYVQVAPLKSSSVLAYRLFWPRASRNACRSQDGGILATRIIIHLSHGSNPQETTERLNFRE</sequence>
<evidence type="ECO:0000313" key="2">
    <source>
        <dbReference type="EMBL" id="SFK07710.1"/>
    </source>
</evidence>
<evidence type="ECO:0000313" key="3">
    <source>
        <dbReference type="Proteomes" id="UP000199548"/>
    </source>
</evidence>
<reference evidence="2 3" key="1">
    <citation type="submission" date="2016-10" db="EMBL/GenBank/DDBJ databases">
        <authorList>
            <person name="de Groot N.N."/>
        </authorList>
    </citation>
    <scope>NUCLEOTIDE SEQUENCE [LARGE SCALE GENOMIC DNA]</scope>
    <source>
        <strain evidence="2 3">LMG 23650</strain>
    </source>
</reference>
<name>A0A1I3WK34_9BURK</name>
<dbReference type="AlphaFoldDB" id="A0A1I3WK34"/>
<accession>A0A1I3WK34</accession>
<feature type="transmembrane region" description="Helical" evidence="1">
    <location>
        <begin position="62"/>
        <end position="79"/>
    </location>
</feature>
<organism evidence="2 3">
    <name type="scientific">Paraburkholderia megapolitana</name>
    <dbReference type="NCBI Taxonomy" id="420953"/>
    <lineage>
        <taxon>Bacteria</taxon>
        <taxon>Pseudomonadati</taxon>
        <taxon>Pseudomonadota</taxon>
        <taxon>Betaproteobacteria</taxon>
        <taxon>Burkholderiales</taxon>
        <taxon>Burkholderiaceae</taxon>
        <taxon>Paraburkholderia</taxon>
    </lineage>
</organism>
<evidence type="ECO:0000256" key="1">
    <source>
        <dbReference type="SAM" id="Phobius"/>
    </source>
</evidence>
<gene>
    <name evidence="2" type="ORF">SAMN05192543_1312</name>
</gene>
<protein>
    <submittedName>
        <fullName evidence="2">Uncharacterized protein</fullName>
    </submittedName>
</protein>
<keyword evidence="1" id="KW-0472">Membrane</keyword>
<dbReference type="Proteomes" id="UP000199548">
    <property type="component" value="Unassembled WGS sequence"/>
</dbReference>
<keyword evidence="3" id="KW-1185">Reference proteome</keyword>
<dbReference type="RefSeq" id="WP_143098205.1">
    <property type="nucleotide sequence ID" value="NZ_FOQU01000031.1"/>
</dbReference>
<proteinExistence type="predicted"/>